<name>A0A133NSG7_FUSNU</name>
<dbReference type="InterPro" id="IPR011652">
    <property type="entry name" value="MORN_2"/>
</dbReference>
<organism evidence="1 2">
    <name type="scientific">Fusobacterium nucleatum</name>
    <dbReference type="NCBI Taxonomy" id="851"/>
    <lineage>
        <taxon>Bacteria</taxon>
        <taxon>Fusobacteriati</taxon>
        <taxon>Fusobacteriota</taxon>
        <taxon>Fusobacteriia</taxon>
        <taxon>Fusobacteriales</taxon>
        <taxon>Fusobacteriaceae</taxon>
        <taxon>Fusobacterium</taxon>
    </lineage>
</organism>
<dbReference type="AlphaFoldDB" id="A0A133NSG7"/>
<dbReference type="PATRIC" id="fig|851.8.peg.1517"/>
<protein>
    <submittedName>
        <fullName evidence="1">MORN repeat protein</fullName>
    </submittedName>
</protein>
<keyword evidence="2" id="KW-1185">Reference proteome</keyword>
<evidence type="ECO:0000313" key="2">
    <source>
        <dbReference type="Proteomes" id="UP000070401"/>
    </source>
</evidence>
<sequence>MQNLNQQQKRGKNKMKIYEIGFDYANYDLIFTFKINKDAFFFFSKEELDRYFRKDRFYEEANLKRYVEGEAKILDVTLLDIYKDKYGTYKGLEKYVELIPEGKKSDIKDIISIPGFGMKVLLSRKAKEYIEKKYSGKLEYLKVSYNKKDFYIITDIKGVEYCYSLKLPPNIIDVYDFSKVSGKNDIFKIGTIEKKDFLKEKFFCIKNFKDYIEKSDLKGYKFKEMRDINDIEIFKEEKQKEIKFPEIEDKGYYKNGKLKYTGTLWKGFRIKRWKSWYENGNLESDGEFDLKGEKGEWRYYYQNGNLKNIANYENGKLVGLVKNFDENGKFYSTVYYEKNSNLTKWQFFYEDEKSIKKEGMAYDMGDKVEKRWKIIGEWKYYNKEGKLEMIETYENNEIVKVEEF</sequence>
<dbReference type="Pfam" id="PF07661">
    <property type="entry name" value="MORN_2"/>
    <property type="match status" value="5"/>
</dbReference>
<dbReference type="SUPFAM" id="SSF82185">
    <property type="entry name" value="Histone H3 K4-specific methyltransferase SET7/9 N-terminal domain"/>
    <property type="match status" value="1"/>
</dbReference>
<gene>
    <name evidence="1" type="ORF">HMPREF3221_01508</name>
</gene>
<accession>A0A133NSG7</accession>
<comment type="caution">
    <text evidence="1">The sequence shown here is derived from an EMBL/GenBank/DDBJ whole genome shotgun (WGS) entry which is preliminary data.</text>
</comment>
<reference evidence="2" key="1">
    <citation type="submission" date="2016-01" db="EMBL/GenBank/DDBJ databases">
        <authorList>
            <person name="Mitreva M."/>
            <person name="Pepin K.H."/>
            <person name="Mihindukulasuriya K.A."/>
            <person name="Fulton R."/>
            <person name="Fronick C."/>
            <person name="O'Laughlin M."/>
            <person name="Miner T."/>
            <person name="Herter B."/>
            <person name="Rosa B.A."/>
            <person name="Cordes M."/>
            <person name="Tomlinson C."/>
            <person name="Wollam A."/>
            <person name="Palsikar V.B."/>
            <person name="Mardis E.R."/>
            <person name="Wilson R.K."/>
        </authorList>
    </citation>
    <scope>NUCLEOTIDE SEQUENCE [LARGE SCALE GENOMIC DNA]</scope>
    <source>
        <strain evidence="2">MJR7757B</strain>
    </source>
</reference>
<proteinExistence type="predicted"/>
<evidence type="ECO:0000313" key="1">
    <source>
        <dbReference type="EMBL" id="KXA19230.1"/>
    </source>
</evidence>
<dbReference type="EMBL" id="LRPY01000151">
    <property type="protein sequence ID" value="KXA19230.1"/>
    <property type="molecule type" value="Genomic_DNA"/>
</dbReference>
<dbReference type="Gene3D" id="2.20.110.10">
    <property type="entry name" value="Histone H3 K4-specific methyltransferase SET7/9 N-terminal domain"/>
    <property type="match status" value="2"/>
</dbReference>
<dbReference type="Proteomes" id="UP000070401">
    <property type="component" value="Unassembled WGS sequence"/>
</dbReference>